<keyword evidence="1" id="KW-1133">Transmembrane helix</keyword>
<organism evidence="2 3">
    <name type="scientific">Legionella qingyii</name>
    <dbReference type="NCBI Taxonomy" id="2184757"/>
    <lineage>
        <taxon>Bacteria</taxon>
        <taxon>Pseudomonadati</taxon>
        <taxon>Pseudomonadota</taxon>
        <taxon>Gammaproteobacteria</taxon>
        <taxon>Legionellales</taxon>
        <taxon>Legionellaceae</taxon>
        <taxon>Legionella</taxon>
    </lineage>
</organism>
<gene>
    <name evidence="2" type="ORF">DGG96_09375</name>
</gene>
<evidence type="ECO:0000313" key="2">
    <source>
        <dbReference type="EMBL" id="PWY55935.1"/>
    </source>
</evidence>
<keyword evidence="1" id="KW-0472">Membrane</keyword>
<reference evidence="2 3" key="1">
    <citation type="submission" date="2018-05" db="EMBL/GenBank/DDBJ databases">
        <title>Legionella qingyii sp.nov., whole genome shotgun sequence.</title>
        <authorList>
            <person name="Wu H."/>
            <person name="Zhu Q."/>
            <person name="Hu C."/>
        </authorList>
    </citation>
    <scope>NUCLEOTIDE SEQUENCE [LARGE SCALE GENOMIC DNA]</scope>
    <source>
        <strain evidence="2 3">HEB18</strain>
    </source>
</reference>
<protein>
    <submittedName>
        <fullName evidence="2">Uncharacterized protein</fullName>
    </submittedName>
</protein>
<dbReference type="EMBL" id="QHJG01000013">
    <property type="protein sequence ID" value="PWY55935.1"/>
    <property type="molecule type" value="Genomic_DNA"/>
</dbReference>
<proteinExistence type="predicted"/>
<name>A0A317U3W7_9GAMM</name>
<dbReference type="AlphaFoldDB" id="A0A317U3W7"/>
<evidence type="ECO:0000256" key="1">
    <source>
        <dbReference type="SAM" id="Phobius"/>
    </source>
</evidence>
<accession>A0A317U3W7</accession>
<sequence length="75" mass="8544">MIQIIKEIDFPEEKVDFVDSTRVIGSYVFQVVFQVVVVVLLVKEIDLISFHLICEMVGLLVDLVLARVIHVKDMG</sequence>
<comment type="caution">
    <text evidence="2">The sequence shown here is derived from an EMBL/GenBank/DDBJ whole genome shotgun (WGS) entry which is preliminary data.</text>
</comment>
<dbReference type="Proteomes" id="UP000247152">
    <property type="component" value="Unassembled WGS sequence"/>
</dbReference>
<feature type="transmembrane region" description="Helical" evidence="1">
    <location>
        <begin position="48"/>
        <end position="69"/>
    </location>
</feature>
<evidence type="ECO:0000313" key="3">
    <source>
        <dbReference type="Proteomes" id="UP000247152"/>
    </source>
</evidence>
<keyword evidence="1" id="KW-0812">Transmembrane</keyword>
<feature type="transmembrane region" description="Helical" evidence="1">
    <location>
        <begin position="21"/>
        <end position="42"/>
    </location>
</feature>